<dbReference type="AlphaFoldDB" id="A0A9P7V9G6"/>
<comment type="caution">
    <text evidence="1">The sequence shown here is derived from an EMBL/GenBank/DDBJ whole genome shotgun (WGS) entry which is preliminary data.</text>
</comment>
<organism evidence="1 2">
    <name type="scientific">Scheffersomyces spartinae</name>
    <dbReference type="NCBI Taxonomy" id="45513"/>
    <lineage>
        <taxon>Eukaryota</taxon>
        <taxon>Fungi</taxon>
        <taxon>Dikarya</taxon>
        <taxon>Ascomycota</taxon>
        <taxon>Saccharomycotina</taxon>
        <taxon>Pichiomycetes</taxon>
        <taxon>Debaryomycetaceae</taxon>
        <taxon>Scheffersomyces</taxon>
    </lineage>
</organism>
<gene>
    <name evidence="1" type="ORF">KQ657_000369</name>
</gene>
<proteinExistence type="predicted"/>
<protein>
    <submittedName>
        <fullName evidence="1">Uncharacterized protein</fullName>
    </submittedName>
</protein>
<evidence type="ECO:0000313" key="1">
    <source>
        <dbReference type="EMBL" id="KAG7193682.1"/>
    </source>
</evidence>
<dbReference type="RefSeq" id="XP_043049230.1">
    <property type="nucleotide sequence ID" value="XM_043191218.1"/>
</dbReference>
<name>A0A9P7V9G6_9ASCO</name>
<dbReference type="GeneID" id="66113743"/>
<sequence>MSAVVASIGTEDYSVVLNVKEKFISLYVKPVFSSVMDGAYIYTIKGYSSVLSNGENYELVKSVSYQLNKKYDMPVYLNVNGYPSQFSLLKTLIELIDNVKE</sequence>
<dbReference type="OrthoDB" id="4014860at2759"/>
<dbReference type="Proteomes" id="UP000790833">
    <property type="component" value="Unassembled WGS sequence"/>
</dbReference>
<keyword evidence="2" id="KW-1185">Reference proteome</keyword>
<accession>A0A9P7V9G6</accession>
<evidence type="ECO:0000313" key="2">
    <source>
        <dbReference type="Proteomes" id="UP000790833"/>
    </source>
</evidence>
<reference evidence="1" key="1">
    <citation type="submission" date="2021-03" db="EMBL/GenBank/DDBJ databases">
        <authorList>
            <person name="Palmer J.M."/>
        </authorList>
    </citation>
    <scope>NUCLEOTIDE SEQUENCE</scope>
    <source>
        <strain evidence="1">ARV_011</strain>
    </source>
</reference>
<dbReference type="EMBL" id="JAHMUF010000010">
    <property type="protein sequence ID" value="KAG7193682.1"/>
    <property type="molecule type" value="Genomic_DNA"/>
</dbReference>